<accession>A0ABP5T6S7</accession>
<organism evidence="1 2">
    <name type="scientific">Dactylosporangium salmoneum</name>
    <dbReference type="NCBI Taxonomy" id="53361"/>
    <lineage>
        <taxon>Bacteria</taxon>
        <taxon>Bacillati</taxon>
        <taxon>Actinomycetota</taxon>
        <taxon>Actinomycetes</taxon>
        <taxon>Micromonosporales</taxon>
        <taxon>Micromonosporaceae</taxon>
        <taxon>Dactylosporangium</taxon>
    </lineage>
</organism>
<reference evidence="2" key="1">
    <citation type="journal article" date="2019" name="Int. J. Syst. Evol. Microbiol.">
        <title>The Global Catalogue of Microorganisms (GCM) 10K type strain sequencing project: providing services to taxonomists for standard genome sequencing and annotation.</title>
        <authorList>
            <consortium name="The Broad Institute Genomics Platform"/>
            <consortium name="The Broad Institute Genome Sequencing Center for Infectious Disease"/>
            <person name="Wu L."/>
            <person name="Ma J."/>
        </authorList>
    </citation>
    <scope>NUCLEOTIDE SEQUENCE [LARGE SCALE GENOMIC DNA]</scope>
    <source>
        <strain evidence="2">JCM 3272</strain>
    </source>
</reference>
<dbReference type="EMBL" id="BAAARV010000025">
    <property type="protein sequence ID" value="GAA2346521.1"/>
    <property type="molecule type" value="Genomic_DNA"/>
</dbReference>
<comment type="caution">
    <text evidence="1">The sequence shown here is derived from an EMBL/GenBank/DDBJ whole genome shotgun (WGS) entry which is preliminary data.</text>
</comment>
<dbReference type="Proteomes" id="UP001501444">
    <property type="component" value="Unassembled WGS sequence"/>
</dbReference>
<sequence length="101" mass="10987">MTAVNLSIIADLLTDELARHCADPSPVRDDTEIDVVDQNAAISMPFAERYVARRLTHALQRLRTGLGPGEEAWKTGDAVHDGLIVLGAFAHLRELKAQVTA</sequence>
<evidence type="ECO:0000313" key="2">
    <source>
        <dbReference type="Proteomes" id="UP001501444"/>
    </source>
</evidence>
<evidence type="ECO:0000313" key="1">
    <source>
        <dbReference type="EMBL" id="GAA2346521.1"/>
    </source>
</evidence>
<keyword evidence="2" id="KW-1185">Reference proteome</keyword>
<gene>
    <name evidence="1" type="ORF">GCM10010170_033340</name>
</gene>
<protein>
    <submittedName>
        <fullName evidence="1">Uncharacterized protein</fullName>
    </submittedName>
</protein>
<proteinExistence type="predicted"/>
<name>A0ABP5T6S7_9ACTN</name>
<dbReference type="RefSeq" id="WP_344613284.1">
    <property type="nucleotide sequence ID" value="NZ_BAAARV010000025.1"/>
</dbReference>